<evidence type="ECO:0000256" key="5">
    <source>
        <dbReference type="ARBA" id="ARBA00043266"/>
    </source>
</evidence>
<reference evidence="8" key="1">
    <citation type="submission" date="2025-08" db="UniProtKB">
        <authorList>
            <consortium name="Ensembl"/>
        </authorList>
    </citation>
    <scope>IDENTIFICATION</scope>
</reference>
<evidence type="ECO:0000259" key="7">
    <source>
        <dbReference type="PROSITE" id="PS50835"/>
    </source>
</evidence>
<dbReference type="InterPro" id="IPR013783">
    <property type="entry name" value="Ig-like_fold"/>
</dbReference>
<reference evidence="8" key="2">
    <citation type="submission" date="2025-09" db="UniProtKB">
        <authorList>
            <consortium name="Ensembl"/>
        </authorList>
    </citation>
    <scope>IDENTIFICATION</scope>
</reference>
<keyword evidence="5" id="KW-0391">Immunity</keyword>
<accession>A0A8C1F6N4</accession>
<keyword evidence="1 6" id="KW-0732">Signal</keyword>
<dbReference type="InterPro" id="IPR036179">
    <property type="entry name" value="Ig-like_dom_sf"/>
</dbReference>
<protein>
    <recommendedName>
        <fullName evidence="7">Ig-like domain-containing protein</fullName>
    </recommendedName>
</protein>
<dbReference type="Gene3D" id="2.60.40.10">
    <property type="entry name" value="Immunoglobulins"/>
    <property type="match status" value="1"/>
</dbReference>
<evidence type="ECO:0000256" key="1">
    <source>
        <dbReference type="ARBA" id="ARBA00022729"/>
    </source>
</evidence>
<sequence>MIIFTLLTFLWMCMGHTEADTIKPLSLNVNRHVGDGVNLSCSYKDYTGAVNNLQWYRQYPRSKPEFLLYILQNGDMSKDRPPRFTAAVNQDNKQVDLKISPAEETDSAMYYCALVPTVTGNPTASYKNLPFHH</sequence>
<keyword evidence="5" id="KW-1279">T cell receptor</keyword>
<keyword evidence="2" id="KW-1064">Adaptive immunity</keyword>
<evidence type="ECO:0000313" key="8">
    <source>
        <dbReference type="Ensembl" id="ENSCCRP00000088151.2"/>
    </source>
</evidence>
<dbReference type="PANTHER" id="PTHR19367:SF18">
    <property type="entry name" value="T CELL RECEPTOR ALPHA VARIABLE 16"/>
    <property type="match status" value="1"/>
</dbReference>
<dbReference type="SUPFAM" id="SSF48726">
    <property type="entry name" value="Immunoglobulin"/>
    <property type="match status" value="1"/>
</dbReference>
<evidence type="ECO:0000256" key="2">
    <source>
        <dbReference type="ARBA" id="ARBA00023130"/>
    </source>
</evidence>
<dbReference type="InterPro" id="IPR051287">
    <property type="entry name" value="TCR_variable_region"/>
</dbReference>
<keyword evidence="4" id="KW-0393">Immunoglobulin domain</keyword>
<dbReference type="OMA" id="CMGHTEA"/>
<dbReference type="GO" id="GO:0002250">
    <property type="term" value="P:adaptive immune response"/>
    <property type="evidence" value="ECO:0007669"/>
    <property type="project" value="UniProtKB-KW"/>
</dbReference>
<dbReference type="Pfam" id="PF07686">
    <property type="entry name" value="V-set"/>
    <property type="match status" value="1"/>
</dbReference>
<dbReference type="GO" id="GO:0042101">
    <property type="term" value="C:T cell receptor complex"/>
    <property type="evidence" value="ECO:0007669"/>
    <property type="project" value="UniProtKB-KW"/>
</dbReference>
<dbReference type="Ensembl" id="ENSCCRT00000095768.2">
    <property type="protein sequence ID" value="ENSCCRP00000088151.2"/>
    <property type="gene ID" value="ENSCCRG00000047952.2"/>
</dbReference>
<feature type="signal peptide" evidence="6">
    <location>
        <begin position="1"/>
        <end position="19"/>
    </location>
</feature>
<organism evidence="8 9">
    <name type="scientific">Cyprinus carpio carpio</name>
    <dbReference type="NCBI Taxonomy" id="630221"/>
    <lineage>
        <taxon>Eukaryota</taxon>
        <taxon>Metazoa</taxon>
        <taxon>Chordata</taxon>
        <taxon>Craniata</taxon>
        <taxon>Vertebrata</taxon>
        <taxon>Euteleostomi</taxon>
        <taxon>Actinopterygii</taxon>
        <taxon>Neopterygii</taxon>
        <taxon>Teleostei</taxon>
        <taxon>Ostariophysi</taxon>
        <taxon>Cypriniformes</taxon>
        <taxon>Cyprinidae</taxon>
        <taxon>Cyprininae</taxon>
        <taxon>Cyprinus</taxon>
    </lineage>
</organism>
<feature type="domain" description="Ig-like" evidence="7">
    <location>
        <begin position="24"/>
        <end position="112"/>
    </location>
</feature>
<feature type="chain" id="PRO_5039919428" description="Ig-like domain-containing protein" evidence="6">
    <location>
        <begin position="20"/>
        <end position="133"/>
    </location>
</feature>
<dbReference type="InterPro" id="IPR013106">
    <property type="entry name" value="Ig_V-set"/>
</dbReference>
<dbReference type="Proteomes" id="UP001108240">
    <property type="component" value="Unplaced"/>
</dbReference>
<keyword evidence="3" id="KW-0675">Receptor</keyword>
<dbReference type="InterPro" id="IPR007110">
    <property type="entry name" value="Ig-like_dom"/>
</dbReference>
<dbReference type="PANTHER" id="PTHR19367">
    <property type="entry name" value="T-CELL RECEPTOR ALPHA CHAIN V REGION"/>
    <property type="match status" value="1"/>
</dbReference>
<evidence type="ECO:0000256" key="3">
    <source>
        <dbReference type="ARBA" id="ARBA00023170"/>
    </source>
</evidence>
<keyword evidence="9" id="KW-1185">Reference proteome</keyword>
<dbReference type="AlphaFoldDB" id="A0A8C1F6N4"/>
<dbReference type="SMART" id="SM00406">
    <property type="entry name" value="IGv"/>
    <property type="match status" value="1"/>
</dbReference>
<evidence type="ECO:0000256" key="4">
    <source>
        <dbReference type="ARBA" id="ARBA00023319"/>
    </source>
</evidence>
<dbReference type="PROSITE" id="PS50835">
    <property type="entry name" value="IG_LIKE"/>
    <property type="match status" value="1"/>
</dbReference>
<evidence type="ECO:0000256" key="6">
    <source>
        <dbReference type="SAM" id="SignalP"/>
    </source>
</evidence>
<proteinExistence type="predicted"/>
<evidence type="ECO:0000313" key="9">
    <source>
        <dbReference type="Proteomes" id="UP001108240"/>
    </source>
</evidence>
<name>A0A8C1F6N4_CYPCA</name>
<dbReference type="GeneTree" id="ENSGT01130000278599"/>